<dbReference type="CDD" id="cd00610">
    <property type="entry name" value="OAT_like"/>
    <property type="match status" value="1"/>
</dbReference>
<dbReference type="InterPro" id="IPR049704">
    <property type="entry name" value="Aminotrans_3_PPA_site"/>
</dbReference>
<protein>
    <submittedName>
        <fullName evidence="3">Uncharacterized protein</fullName>
    </submittedName>
</protein>
<keyword evidence="2" id="KW-0663">Pyridoxal phosphate</keyword>
<name>A0A0P9DNX5_9CHLR</name>
<feature type="non-terminal residue" evidence="3">
    <location>
        <position position="1"/>
    </location>
</feature>
<gene>
    <name evidence="3" type="ORF">SE17_19140</name>
</gene>
<dbReference type="Gene3D" id="3.90.1150.10">
    <property type="entry name" value="Aspartate Aminotransferase, domain 1"/>
    <property type="match status" value="1"/>
</dbReference>
<organism evidence="3 4">
    <name type="scientific">Kouleothrix aurantiaca</name>
    <dbReference type="NCBI Taxonomy" id="186479"/>
    <lineage>
        <taxon>Bacteria</taxon>
        <taxon>Bacillati</taxon>
        <taxon>Chloroflexota</taxon>
        <taxon>Chloroflexia</taxon>
        <taxon>Chloroflexales</taxon>
        <taxon>Roseiflexineae</taxon>
        <taxon>Roseiflexaceae</taxon>
        <taxon>Kouleothrix</taxon>
    </lineage>
</organism>
<evidence type="ECO:0000256" key="2">
    <source>
        <dbReference type="ARBA" id="ARBA00022898"/>
    </source>
</evidence>
<dbReference type="EMBL" id="LJCR01000768">
    <property type="protein sequence ID" value="KPV51806.1"/>
    <property type="molecule type" value="Genomic_DNA"/>
</dbReference>
<dbReference type="PATRIC" id="fig|186479.3.peg.10100"/>
<evidence type="ECO:0000313" key="3">
    <source>
        <dbReference type="EMBL" id="KPV51806.1"/>
    </source>
</evidence>
<dbReference type="InterPro" id="IPR015422">
    <property type="entry name" value="PyrdxlP-dep_Trfase_small"/>
</dbReference>
<dbReference type="CDD" id="cd12797">
    <property type="entry name" value="M23_peptidase"/>
    <property type="match status" value="1"/>
</dbReference>
<dbReference type="Gene3D" id="3.40.640.10">
    <property type="entry name" value="Type I PLP-dependent aspartate aminotransferase-like (Major domain)"/>
    <property type="match status" value="1"/>
</dbReference>
<dbReference type="Gene3D" id="2.70.70.10">
    <property type="entry name" value="Glucose Permease (Domain IIA)"/>
    <property type="match status" value="1"/>
</dbReference>
<dbReference type="SUPFAM" id="SSF53383">
    <property type="entry name" value="PLP-dependent transferases"/>
    <property type="match status" value="1"/>
</dbReference>
<dbReference type="PROSITE" id="PS00600">
    <property type="entry name" value="AA_TRANSFER_CLASS_3"/>
    <property type="match status" value="1"/>
</dbReference>
<keyword evidence="4" id="KW-1185">Reference proteome</keyword>
<dbReference type="GO" id="GO:0008483">
    <property type="term" value="F:transaminase activity"/>
    <property type="evidence" value="ECO:0007669"/>
    <property type="project" value="InterPro"/>
</dbReference>
<comment type="caution">
    <text evidence="3">The sequence shown here is derived from an EMBL/GenBank/DDBJ whole genome shotgun (WGS) entry which is preliminary data.</text>
</comment>
<proteinExistence type="inferred from homology"/>
<dbReference type="PANTHER" id="PTHR45688">
    <property type="match status" value="1"/>
</dbReference>
<dbReference type="Proteomes" id="UP000050509">
    <property type="component" value="Unassembled WGS sequence"/>
</dbReference>
<dbReference type="SUPFAM" id="SSF51261">
    <property type="entry name" value="Duplicated hybrid motif"/>
    <property type="match status" value="1"/>
</dbReference>
<dbReference type="InterPro" id="IPR005814">
    <property type="entry name" value="Aminotrans_3"/>
</dbReference>
<comment type="similarity">
    <text evidence="1">Belongs to the class-III pyridoxal-phosphate-dependent aminotransferase family.</text>
</comment>
<accession>A0A0P9DNX5</accession>
<dbReference type="InterPro" id="IPR015424">
    <property type="entry name" value="PyrdxlP-dep_Trfase"/>
</dbReference>
<evidence type="ECO:0000313" key="4">
    <source>
        <dbReference type="Proteomes" id="UP000050509"/>
    </source>
</evidence>
<sequence>PDEPATLHLGVDVFLPAGTPAHAPLSGTVVRAADGEVLLYHAPAEGVRFFTRFAGLELAERLEKNVVAGQRLGVVAAPGANGAPPPHLHLQLGVELIAGTLPGLGRASLRDAWLALCPDPSPLLGVQAAAPAPPPADTLLKRRGQVVQQSQEYYYQRPMPLVRGWRQYLYDDAGRAYLDAINNVAHVGHSHPHVSAAITRQLALLNTNSRFLYRGIVEYAERLAALLPEPLRVVFFVCSGSEANDLALRLARAHTRQHDVVVIDGEYHGNTTAVDEISTSLLDNPQAKNTRPWVHAAMRPNPFLGPFPANDPDCGAKYAADVARAVNEVREQGRGVAAFFTESLLGSSGGVALPAGYLQHAYAAVRAAGGLCIADEVQVGFGRMGTHFWAFETQGVVPDIVTMGKPIGNGYPLAAVVTTPAIAESFRQTTTYFNTYGGNPVACAAGMAVLDIIEGEGLQAQALEVGRAFRAALAGLGAHHEQLGAVYGQGMYLGAELVRDRAGKAPATALAMRVAERMRELGVIVYPTGDHYNVLKIKPPLVFNHTDVDFFVAMLDRALRECV</sequence>
<dbReference type="AlphaFoldDB" id="A0A0P9DNX5"/>
<reference evidence="3 4" key="1">
    <citation type="submission" date="2015-09" db="EMBL/GenBank/DDBJ databases">
        <title>Draft genome sequence of Kouleothrix aurantiaca JCM 19913.</title>
        <authorList>
            <person name="Hemp J."/>
        </authorList>
    </citation>
    <scope>NUCLEOTIDE SEQUENCE [LARGE SCALE GENOMIC DNA]</scope>
    <source>
        <strain evidence="3 4">COM-B</strain>
    </source>
</reference>
<dbReference type="InterPro" id="IPR011055">
    <property type="entry name" value="Dup_hybrid_motif"/>
</dbReference>
<dbReference type="Pfam" id="PF00202">
    <property type="entry name" value="Aminotran_3"/>
    <property type="match status" value="1"/>
</dbReference>
<dbReference type="InterPro" id="IPR015421">
    <property type="entry name" value="PyrdxlP-dep_Trfase_major"/>
</dbReference>
<evidence type="ECO:0000256" key="1">
    <source>
        <dbReference type="ARBA" id="ARBA00008954"/>
    </source>
</evidence>
<dbReference type="GO" id="GO:0030170">
    <property type="term" value="F:pyridoxal phosphate binding"/>
    <property type="evidence" value="ECO:0007669"/>
    <property type="project" value="InterPro"/>
</dbReference>
<dbReference type="PANTHER" id="PTHR45688:SF13">
    <property type="entry name" value="ALANINE--GLYOXYLATE AMINOTRANSFERASE 2-LIKE"/>
    <property type="match status" value="1"/>
</dbReference>